<dbReference type="Pfam" id="PF01636">
    <property type="entry name" value="APH"/>
    <property type="match status" value="1"/>
</dbReference>
<dbReference type="GO" id="GO:0016740">
    <property type="term" value="F:transferase activity"/>
    <property type="evidence" value="ECO:0007669"/>
    <property type="project" value="UniProtKB-KW"/>
</dbReference>
<dbReference type="OrthoDB" id="2831558at2759"/>
<accession>A0A5M3ZBI1</accession>
<dbReference type="InterPro" id="IPR051678">
    <property type="entry name" value="AGP_Transferase"/>
</dbReference>
<feature type="domain" description="Aminoglycoside phosphotransferase" evidence="1">
    <location>
        <begin position="66"/>
        <end position="294"/>
    </location>
</feature>
<dbReference type="InterPro" id="IPR002575">
    <property type="entry name" value="Aminoglycoside_PTrfase"/>
</dbReference>
<dbReference type="AlphaFoldDB" id="A0A5M3ZBI1"/>
<dbReference type="VEuPathDB" id="FungiDB:ATEG_07508"/>
<evidence type="ECO:0000313" key="2">
    <source>
        <dbReference type="EMBL" id="GFF18748.1"/>
    </source>
</evidence>
<keyword evidence="2" id="KW-0808">Transferase</keyword>
<dbReference type="Proteomes" id="UP000452235">
    <property type="component" value="Unassembled WGS sequence"/>
</dbReference>
<evidence type="ECO:0000259" key="1">
    <source>
        <dbReference type="Pfam" id="PF01636"/>
    </source>
</evidence>
<dbReference type="EMBL" id="BLJY01000009">
    <property type="protein sequence ID" value="GFF18748.1"/>
    <property type="molecule type" value="Genomic_DNA"/>
</dbReference>
<evidence type="ECO:0000313" key="3">
    <source>
        <dbReference type="Proteomes" id="UP000452235"/>
    </source>
</evidence>
<proteinExistence type="predicted"/>
<name>A0A5M3ZBI1_ASPTE</name>
<dbReference type="Gene3D" id="3.90.1200.10">
    <property type="match status" value="1"/>
</dbReference>
<dbReference type="PANTHER" id="PTHR21310:SF15">
    <property type="entry name" value="AMINOGLYCOSIDE PHOSPHOTRANSFERASE DOMAIN-CONTAINING PROTEIN"/>
    <property type="match status" value="1"/>
</dbReference>
<comment type="caution">
    <text evidence="2">The sequence shown here is derived from an EMBL/GenBank/DDBJ whole genome shotgun (WGS) entry which is preliminary data.</text>
</comment>
<dbReference type="SUPFAM" id="SSF56112">
    <property type="entry name" value="Protein kinase-like (PK-like)"/>
    <property type="match status" value="1"/>
</dbReference>
<organism evidence="2 3">
    <name type="scientific">Aspergillus terreus</name>
    <dbReference type="NCBI Taxonomy" id="33178"/>
    <lineage>
        <taxon>Eukaryota</taxon>
        <taxon>Fungi</taxon>
        <taxon>Dikarya</taxon>
        <taxon>Ascomycota</taxon>
        <taxon>Pezizomycotina</taxon>
        <taxon>Eurotiomycetes</taxon>
        <taxon>Eurotiomycetidae</taxon>
        <taxon>Eurotiales</taxon>
        <taxon>Aspergillaceae</taxon>
        <taxon>Aspergillus</taxon>
        <taxon>Aspergillus subgen. Circumdati</taxon>
    </lineage>
</organism>
<keyword evidence="3" id="KW-1185">Reference proteome</keyword>
<gene>
    <name evidence="2" type="ORF">ATEIFO6365_0009011100</name>
</gene>
<sequence>MAVEEQLAHARKIATERLGLKVVDIAPQGRVYNNFTYKLSVDAANGPPVLQSTGQHGTTDLPPDVQSLILRIPNPDASLNQDARVEHEVAALALVRISGPPVLQSLIPNVYSWACVSQANEGGWILYECKEGVNIGLEFPRLPHEKQKLLLSQLAQITKAFQELPLPASIDRYGGLRFNEDGEVVSGPAALPIGEPVQSYQDIYRNVLRHQIELSDSSEFINGWKSTDLRERLDKFAAKGVEELFKRVTIPNRKTLVHGTQNVLVDPETYQITGLLDLEFSQVASPLEEYLYSFHDVHGLLPGAHTTDEGLLALRRALLHGFPDPLPESPPPPTGPVRFGSKRNIQWHLAKAWDDELAKLGVQRPATIPSADEISRLHWFAQDICPFYFLQTMWLEAVGEERAKEEYEKQYRLLDQYLKGWGY</sequence>
<protein>
    <submittedName>
        <fullName evidence="2">Phosphotransferase enzyme family protein</fullName>
    </submittedName>
</protein>
<reference evidence="2 3" key="1">
    <citation type="submission" date="2020-01" db="EMBL/GenBank/DDBJ databases">
        <title>Aspergillus terreus IFO 6365 whole genome shotgun sequence.</title>
        <authorList>
            <person name="Kanamasa S."/>
            <person name="Takahashi H."/>
        </authorList>
    </citation>
    <scope>NUCLEOTIDE SEQUENCE [LARGE SCALE GENOMIC DNA]</scope>
    <source>
        <strain evidence="2 3">IFO 6365</strain>
    </source>
</reference>
<dbReference type="PANTHER" id="PTHR21310">
    <property type="entry name" value="AMINOGLYCOSIDE PHOSPHOTRANSFERASE-RELATED-RELATED"/>
    <property type="match status" value="1"/>
</dbReference>
<dbReference type="InterPro" id="IPR011009">
    <property type="entry name" value="Kinase-like_dom_sf"/>
</dbReference>